<name>A0A8H9DAF7_9PROT</name>
<feature type="compositionally biased region" description="Low complexity" evidence="1">
    <location>
        <begin position="25"/>
        <end position="41"/>
    </location>
</feature>
<evidence type="ECO:0000313" key="4">
    <source>
        <dbReference type="Proteomes" id="UP000601736"/>
    </source>
</evidence>
<sequence>MTVPEKPNILIVAPQSDNKEVNAEDGVVSSSSDKSSPPTGSVNKPIDAGKSGTLLNDKKKIDPKTLTVPTSQPKQQPLALQPAESAVPDKIKEGDGIQINITNTEFINAVFQDIPQGAYAAVCSKPGDPSKGGWLAQRADSAVAQLNAKHNNYFNCSSFYLGEDGSFFARKERFAACHFFVLDDVGTKIPIERLGNFEPSWMIETSPGNYQVGIILAEPITDGAEAERLLKTLIDAGLCDPGASGPSTRWVRLPIGINGKPKYANKIGKLFQCRLVKWHPERRYTPQEIIDALKLKPVSSKNLKKVTKPTNSEANAVLTPRAAENPVISALKKSGRYKTPLGQGKHDITCPCVHEHTDALDDGAAYFEPNEQYPLGGFCCHHSHGDRYHIRDLLEYLGISEIEARHKPVIRVIAGDLSRVVDAAEKVLADHGQYFQSGGLIVSIAIDPTTGDPTIVPISPPALTRVLSTVAIWEKYDGRTKGLVRCDPPMSHVNILYNAGSYRYLRSLAGIVRQPYYRESDGVLVTEPGYDEISQCYGDFDPNEFSIPESTLEAAQTALALLEKLLVEFHFVAGTDKSAALSAIFTAVVRIALPHAPGFHCQAPIFGSGKTYLCELIGAFAGPATNIKVSYPTTSEEATKVILSLLLTNPAVIEFDDMDTDWLPHGIIKRMLTTDKITDRILGVSKTATVSTRTLFLGSGNNVGPVRDLLRRVLTIRLDPRCSTPATLSYKNYPVEKVRKNRGRYVSAVLTIIQAWRMAGSPRANVQSIANYNGAWSDYCRHPLIWLGYPDPATSLIEQITHDPDAEALKELMFEWNHSFGSQPITVRKVIKHVQEDNKGKDLYQALCELPVLDNKGNINPSKLGWFLKKNANRIIDGYAFQKCEADGRTAWRVVYVKSPDSPPPVERKREDVSEEDDDLLVNPKTNGGIKTDDY</sequence>
<dbReference type="AlphaFoldDB" id="A0A8H9DAF7"/>
<dbReference type="InterPro" id="IPR039459">
    <property type="entry name" value="RepB-like_DNA_primase_dom"/>
</dbReference>
<reference evidence="3" key="1">
    <citation type="submission" date="2021-02" db="EMBL/GenBank/DDBJ databases">
        <authorList>
            <person name="Han P."/>
        </authorList>
    </citation>
    <scope>NUCLEOTIDE SEQUENCE</scope>
    <source>
        <strain evidence="3">Nitrosomonas nitrosa 18-3D</strain>
    </source>
</reference>
<accession>A0A8H9DAF7</accession>
<organism evidence="3 4">
    <name type="scientific">Nitrosomonas nitrosa</name>
    <dbReference type="NCBI Taxonomy" id="52442"/>
    <lineage>
        <taxon>Bacteria</taxon>
        <taxon>Pseudomonadati</taxon>
        <taxon>Pseudomonadota</taxon>
        <taxon>Betaproteobacteria</taxon>
        <taxon>Nitrosomonadales</taxon>
        <taxon>Nitrosomonadaceae</taxon>
        <taxon>Nitrosomonas</taxon>
    </lineage>
</organism>
<feature type="compositionally biased region" description="Low complexity" evidence="1">
    <location>
        <begin position="72"/>
        <end position="83"/>
    </location>
</feature>
<evidence type="ECO:0000313" key="3">
    <source>
        <dbReference type="EMBL" id="CAE6506003.1"/>
    </source>
</evidence>
<dbReference type="Proteomes" id="UP000601736">
    <property type="component" value="Unassembled WGS sequence"/>
</dbReference>
<comment type="caution">
    <text evidence="3">The sequence shown here is derived from an EMBL/GenBank/DDBJ whole genome shotgun (WGS) entry which is preliminary data.</text>
</comment>
<feature type="region of interest" description="Disordered" evidence="1">
    <location>
        <begin position="1"/>
        <end position="85"/>
    </location>
</feature>
<feature type="region of interest" description="Disordered" evidence="1">
    <location>
        <begin position="898"/>
        <end position="935"/>
    </location>
</feature>
<proteinExistence type="predicted"/>
<evidence type="ECO:0000256" key="1">
    <source>
        <dbReference type="SAM" id="MobiDB-lite"/>
    </source>
</evidence>
<dbReference type="Pfam" id="PF16793">
    <property type="entry name" value="RepB_primase"/>
    <property type="match status" value="1"/>
</dbReference>
<dbReference type="RefSeq" id="WP_204799815.1">
    <property type="nucleotide sequence ID" value="NZ_CAJNAP010000014.1"/>
</dbReference>
<gene>
    <name evidence="3" type="ORF">NMYAN_210012</name>
</gene>
<evidence type="ECO:0000259" key="2">
    <source>
        <dbReference type="Pfam" id="PF16793"/>
    </source>
</evidence>
<feature type="domain" description="RepB-like DNA primase" evidence="2">
    <location>
        <begin position="176"/>
        <end position="294"/>
    </location>
</feature>
<protein>
    <submittedName>
        <fullName evidence="3">RepB DNA-primase</fullName>
    </submittedName>
</protein>
<dbReference type="EMBL" id="CAJNAP010000014">
    <property type="protein sequence ID" value="CAE6506003.1"/>
    <property type="molecule type" value="Genomic_DNA"/>
</dbReference>
<dbReference type="Gene3D" id="3.30.70.1790">
    <property type="entry name" value="RepB DNA-primase, N-terminal domain"/>
    <property type="match status" value="1"/>
</dbReference>